<dbReference type="AlphaFoldDB" id="W4LRD5"/>
<comment type="caution">
    <text evidence="1">The sequence shown here is derived from an EMBL/GenBank/DDBJ whole genome shotgun (WGS) entry which is preliminary data.</text>
</comment>
<dbReference type="Gene3D" id="3.30.2400.30">
    <property type="match status" value="1"/>
</dbReference>
<name>W4LRD5_ENTF1</name>
<gene>
    <name evidence="1" type="ORF">ETSY1_13070</name>
</gene>
<evidence type="ECO:0000313" key="1">
    <source>
        <dbReference type="EMBL" id="ETW99956.1"/>
    </source>
</evidence>
<evidence type="ECO:0008006" key="3">
    <source>
        <dbReference type="Google" id="ProtNLM"/>
    </source>
</evidence>
<keyword evidence="2" id="KW-1185">Reference proteome</keyword>
<dbReference type="InterPro" id="IPR007544">
    <property type="entry name" value="ENCAP"/>
</dbReference>
<sequence length="299" mass="33112">MKLMNDRLPWSSEIWERIHHAVSHETKRVEVAPKFLPLFEAMPETLTITSDTILTDEEAFLYIDEAAIYPLIELWVEFSLTPQQVEKEMDIHTAWTLAIRATNFLSRAEDVLIFQGQTAALSDPLFSGGRVGYRSGPAGTGLLNAPLREDQTVTVRSLVPGVPIFRERTLSGVTEGCARLKKTGHYGPYALILHDIPYGDTFSPLSGTLIKAAERLRPMCKAGFYGTGTLPANPSPTGLLIDLGGNSMDLVHGKPAHPEFLFDDAEGLYRFRVSKRFALRLKDPSAIIKLIFETEGAGQ</sequence>
<dbReference type="Proteomes" id="UP000019141">
    <property type="component" value="Unassembled WGS sequence"/>
</dbReference>
<organism evidence="1 2">
    <name type="scientific">Entotheonella factor</name>
    <dbReference type="NCBI Taxonomy" id="1429438"/>
    <lineage>
        <taxon>Bacteria</taxon>
        <taxon>Pseudomonadati</taxon>
        <taxon>Nitrospinota/Tectimicrobiota group</taxon>
        <taxon>Candidatus Tectimicrobiota</taxon>
        <taxon>Candidatus Entotheonellia</taxon>
        <taxon>Candidatus Entotheonellales</taxon>
        <taxon>Candidatus Entotheonellaceae</taxon>
        <taxon>Candidatus Entotheonella</taxon>
    </lineage>
</organism>
<accession>W4LRD5</accession>
<dbReference type="HOGENOM" id="CLU_060702_0_0_7"/>
<reference evidence="1 2" key="1">
    <citation type="journal article" date="2014" name="Nature">
        <title>An environmental bacterial taxon with a large and distinct metabolic repertoire.</title>
        <authorList>
            <person name="Wilson M.C."/>
            <person name="Mori T."/>
            <person name="Ruckert C."/>
            <person name="Uria A.R."/>
            <person name="Helf M.J."/>
            <person name="Takada K."/>
            <person name="Gernert C."/>
            <person name="Steffens U.A."/>
            <person name="Heycke N."/>
            <person name="Schmitt S."/>
            <person name="Rinke C."/>
            <person name="Helfrich E.J."/>
            <person name="Brachmann A.O."/>
            <person name="Gurgui C."/>
            <person name="Wakimoto T."/>
            <person name="Kracht M."/>
            <person name="Crusemann M."/>
            <person name="Hentschel U."/>
            <person name="Abe I."/>
            <person name="Matsunaga S."/>
            <person name="Kalinowski J."/>
            <person name="Takeyama H."/>
            <person name="Piel J."/>
        </authorList>
    </citation>
    <scope>NUCLEOTIDE SEQUENCE [LARGE SCALE GENOMIC DNA]</scope>
    <source>
        <strain evidence="2">TSY1</strain>
    </source>
</reference>
<protein>
    <recommendedName>
        <fullName evidence="3">Bacteriocin</fullName>
    </recommendedName>
</protein>
<dbReference type="EMBL" id="AZHW01000390">
    <property type="protein sequence ID" value="ETW99956.1"/>
    <property type="molecule type" value="Genomic_DNA"/>
</dbReference>
<proteinExistence type="predicted"/>
<evidence type="ECO:0000313" key="2">
    <source>
        <dbReference type="Proteomes" id="UP000019141"/>
    </source>
</evidence>
<dbReference type="Pfam" id="PF04454">
    <property type="entry name" value="Linocin_M18"/>
    <property type="match status" value="1"/>
</dbReference>